<protein>
    <submittedName>
        <fullName evidence="1">Uncharacterized protein</fullName>
    </submittedName>
</protein>
<comment type="caution">
    <text evidence="1">The sequence shown here is derived from an EMBL/GenBank/DDBJ whole genome shotgun (WGS) entry which is preliminary data.</text>
</comment>
<accession>A0A926DH05</accession>
<organism evidence="1 2">
    <name type="scientific">Feifania hominis</name>
    <dbReference type="NCBI Taxonomy" id="2763660"/>
    <lineage>
        <taxon>Bacteria</taxon>
        <taxon>Bacillati</taxon>
        <taxon>Bacillota</taxon>
        <taxon>Clostridia</taxon>
        <taxon>Eubacteriales</taxon>
        <taxon>Feifaniaceae</taxon>
        <taxon>Feifania</taxon>
    </lineage>
</organism>
<gene>
    <name evidence="1" type="ORF">H8695_10585</name>
</gene>
<reference evidence="1" key="1">
    <citation type="submission" date="2020-08" db="EMBL/GenBank/DDBJ databases">
        <title>Genome public.</title>
        <authorList>
            <person name="Liu C."/>
            <person name="Sun Q."/>
        </authorList>
    </citation>
    <scope>NUCLEOTIDE SEQUENCE</scope>
    <source>
        <strain evidence="1">BX7</strain>
    </source>
</reference>
<dbReference type="EMBL" id="JACRSP010000005">
    <property type="protein sequence ID" value="MBC8537134.1"/>
    <property type="molecule type" value="Genomic_DNA"/>
</dbReference>
<name>A0A926DH05_9FIRM</name>
<proteinExistence type="predicted"/>
<keyword evidence="2" id="KW-1185">Reference proteome</keyword>
<sequence>MKLMIKNIATLMEQCGYHPIDLVETPGLDDSEHDAVNGLLNKYCFLNARVSDILKMTSHSMEDILYSKYYWFDQYKKLAETYTGEDPELEHIQFQMMEQIMELSKGRVDWDLLEAIEESKPWLSPTLVEELQPE</sequence>
<dbReference type="AlphaFoldDB" id="A0A926DH05"/>
<dbReference type="Proteomes" id="UP000620366">
    <property type="component" value="Unassembled WGS sequence"/>
</dbReference>
<evidence type="ECO:0000313" key="2">
    <source>
        <dbReference type="Proteomes" id="UP000620366"/>
    </source>
</evidence>
<dbReference type="RefSeq" id="WP_249301444.1">
    <property type="nucleotide sequence ID" value="NZ_JACRSP010000005.1"/>
</dbReference>
<evidence type="ECO:0000313" key="1">
    <source>
        <dbReference type="EMBL" id="MBC8537134.1"/>
    </source>
</evidence>